<accession>A0A0U0W1Z8</accession>
<dbReference type="Gene3D" id="3.30.450.20">
    <property type="entry name" value="PAS domain"/>
    <property type="match status" value="1"/>
</dbReference>
<gene>
    <name evidence="2" type="ORF">BN971_00096</name>
</gene>
<reference evidence="2 3" key="1">
    <citation type="submission" date="2015-03" db="EMBL/GenBank/DDBJ databases">
        <authorList>
            <person name="Murphy D."/>
        </authorList>
    </citation>
    <scope>NUCLEOTIDE SEQUENCE [LARGE SCALE GENOMIC DNA]</scope>
    <source>
        <strain evidence="2 3">DSM 44277</strain>
    </source>
</reference>
<dbReference type="InterPro" id="IPR013655">
    <property type="entry name" value="PAS_fold_3"/>
</dbReference>
<protein>
    <submittedName>
        <fullName evidence="2">Putative PAS/PAC sensor protein</fullName>
    </submittedName>
</protein>
<feature type="domain" description="ANTAR" evidence="1">
    <location>
        <begin position="131"/>
        <end position="192"/>
    </location>
</feature>
<proteinExistence type="predicted"/>
<dbReference type="Pfam" id="PF08447">
    <property type="entry name" value="PAS_3"/>
    <property type="match status" value="1"/>
</dbReference>
<dbReference type="OrthoDB" id="3787288at2"/>
<dbReference type="SMART" id="SM01012">
    <property type="entry name" value="ANTAR"/>
    <property type="match status" value="1"/>
</dbReference>
<name>A0A0U0W1Z8_MYCBE</name>
<organism evidence="2 3">
    <name type="scientific">Mycobacterium bohemicum DSM 44277</name>
    <dbReference type="NCBI Taxonomy" id="1236609"/>
    <lineage>
        <taxon>Bacteria</taxon>
        <taxon>Bacillati</taxon>
        <taxon>Actinomycetota</taxon>
        <taxon>Actinomycetes</taxon>
        <taxon>Mycobacteriales</taxon>
        <taxon>Mycobacteriaceae</taxon>
        <taxon>Mycobacterium</taxon>
    </lineage>
</organism>
<dbReference type="PROSITE" id="PS50921">
    <property type="entry name" value="ANTAR"/>
    <property type="match status" value="1"/>
</dbReference>
<dbReference type="SUPFAM" id="SSF52172">
    <property type="entry name" value="CheY-like"/>
    <property type="match status" value="1"/>
</dbReference>
<dbReference type="Proteomes" id="UP000198875">
    <property type="component" value="Unassembled WGS sequence"/>
</dbReference>
<evidence type="ECO:0000313" key="2">
    <source>
        <dbReference type="EMBL" id="CPR01561.1"/>
    </source>
</evidence>
<dbReference type="Pfam" id="PF03861">
    <property type="entry name" value="ANTAR"/>
    <property type="match status" value="1"/>
</dbReference>
<dbReference type="InterPro" id="IPR005561">
    <property type="entry name" value="ANTAR"/>
</dbReference>
<dbReference type="SUPFAM" id="SSF55785">
    <property type="entry name" value="PYP-like sensor domain (PAS domain)"/>
    <property type="match status" value="1"/>
</dbReference>
<evidence type="ECO:0000313" key="3">
    <source>
        <dbReference type="Proteomes" id="UP000198875"/>
    </source>
</evidence>
<dbReference type="EMBL" id="CSTD01000001">
    <property type="protein sequence ID" value="CPR01561.1"/>
    <property type="molecule type" value="Genomic_DNA"/>
</dbReference>
<dbReference type="InterPro" id="IPR011006">
    <property type="entry name" value="CheY-like_superfamily"/>
</dbReference>
<sequence>MSSSDDAVDDTEDRRGAPLGTQRIGWFRYYFDDDRWEWSAEVQRMHGYEPGTVTPTTRLVLAHKHPDDYRQILDTLELIRRTRRSFRSRHRICDVQGNVHNIAVLGDELCDEHGRVIGTYGFYVDLSDEESTREDRMTAQFVAVSQRRSVIEQAKGMLMLAYNLDEAAAFELLVWRSQNTNVKLRDLAAQIVADFAAVGNHQSTSRSVYDELLMTAHERAQSQP</sequence>
<dbReference type="AlphaFoldDB" id="A0A0U0W1Z8"/>
<dbReference type="InterPro" id="IPR035965">
    <property type="entry name" value="PAS-like_dom_sf"/>
</dbReference>
<dbReference type="InterPro" id="IPR036388">
    <property type="entry name" value="WH-like_DNA-bd_sf"/>
</dbReference>
<dbReference type="RefSeq" id="WP_085183478.1">
    <property type="nucleotide sequence ID" value="NZ_CSTD01000001.1"/>
</dbReference>
<dbReference type="GO" id="GO:0003723">
    <property type="term" value="F:RNA binding"/>
    <property type="evidence" value="ECO:0007669"/>
    <property type="project" value="InterPro"/>
</dbReference>
<evidence type="ECO:0000259" key="1">
    <source>
        <dbReference type="PROSITE" id="PS50921"/>
    </source>
</evidence>
<dbReference type="Gene3D" id="1.10.10.10">
    <property type="entry name" value="Winged helix-like DNA-binding domain superfamily/Winged helix DNA-binding domain"/>
    <property type="match status" value="1"/>
</dbReference>